<keyword evidence="1" id="KW-0812">Transmembrane</keyword>
<protein>
    <submittedName>
        <fullName evidence="2">ABC transporter</fullName>
    </submittedName>
</protein>
<keyword evidence="1" id="KW-1133">Transmembrane helix</keyword>
<feature type="transmembrane region" description="Helical" evidence="1">
    <location>
        <begin position="134"/>
        <end position="150"/>
    </location>
</feature>
<accession>A0ABS2VQ48</accession>
<feature type="transmembrane region" description="Helical" evidence="1">
    <location>
        <begin position="72"/>
        <end position="92"/>
    </location>
</feature>
<evidence type="ECO:0000313" key="3">
    <source>
        <dbReference type="Proteomes" id="UP000788262"/>
    </source>
</evidence>
<feature type="transmembrane region" description="Helical" evidence="1">
    <location>
        <begin position="31"/>
        <end position="52"/>
    </location>
</feature>
<evidence type="ECO:0000256" key="1">
    <source>
        <dbReference type="SAM" id="Phobius"/>
    </source>
</evidence>
<dbReference type="Proteomes" id="UP000788262">
    <property type="component" value="Unassembled WGS sequence"/>
</dbReference>
<feature type="transmembrane region" description="Helical" evidence="1">
    <location>
        <begin position="104"/>
        <end position="122"/>
    </location>
</feature>
<keyword evidence="3" id="KW-1185">Reference proteome</keyword>
<organism evidence="2 3">
    <name type="scientific">Streptomyces actuosus</name>
    <dbReference type="NCBI Taxonomy" id="1885"/>
    <lineage>
        <taxon>Bacteria</taxon>
        <taxon>Bacillati</taxon>
        <taxon>Actinomycetota</taxon>
        <taxon>Actinomycetes</taxon>
        <taxon>Kitasatosporales</taxon>
        <taxon>Streptomycetaceae</taxon>
        <taxon>Streptomyces</taxon>
    </lineage>
</organism>
<reference evidence="2 3" key="1">
    <citation type="submission" date="2021-02" db="EMBL/GenBank/DDBJ databases">
        <title>Whole genome sequencing of Streptomyces actuosus VRA1.</title>
        <authorList>
            <person name="Sen G."/>
            <person name="Sen A."/>
        </authorList>
    </citation>
    <scope>NUCLEOTIDE SEQUENCE [LARGE SCALE GENOMIC DNA]</scope>
    <source>
        <strain evidence="2 3">VRA1</strain>
    </source>
</reference>
<dbReference type="EMBL" id="JAFFZS010000008">
    <property type="protein sequence ID" value="MBN0045135.1"/>
    <property type="molecule type" value="Genomic_DNA"/>
</dbReference>
<name>A0ABS2VQ48_STRAS</name>
<proteinExistence type="predicted"/>
<gene>
    <name evidence="2" type="ORF">JS756_13640</name>
</gene>
<evidence type="ECO:0000313" key="2">
    <source>
        <dbReference type="EMBL" id="MBN0045135.1"/>
    </source>
</evidence>
<sequence>MLPRAALTAGVALGLLVAALPRLLPDTESQLFGLALLRATALAFALGLAFLLDDPARPTTETVPTGQPVRTWLRAALALPAAALGWCAALLLVPQAARPPLGDVTAEAAALTATALALAAAAARRTSETQPGRIAVQALPVLVVVGLLLPERWGLFVAPGSPEWDAAHHRWAAVLLVALVVWTASVREPIRRRTLRNGFGMGTLRP</sequence>
<feature type="transmembrane region" description="Helical" evidence="1">
    <location>
        <begin position="170"/>
        <end position="186"/>
    </location>
</feature>
<keyword evidence="1" id="KW-0472">Membrane</keyword>
<comment type="caution">
    <text evidence="2">The sequence shown here is derived from an EMBL/GenBank/DDBJ whole genome shotgun (WGS) entry which is preliminary data.</text>
</comment>